<dbReference type="PROSITE" id="PS00063">
    <property type="entry name" value="ALDOKETO_REDUCTASE_3"/>
    <property type="match status" value="1"/>
</dbReference>
<name>A0AA35TH16_GEOBA</name>
<gene>
    <name evidence="8" type="ORF">GBAR_LOCUS26276</name>
</gene>
<feature type="active site" description="Proton donor" evidence="4">
    <location>
        <position position="58"/>
    </location>
</feature>
<dbReference type="PRINTS" id="PR00069">
    <property type="entry name" value="ALDKETRDTASE"/>
</dbReference>
<dbReference type="PROSITE" id="PS00798">
    <property type="entry name" value="ALDOKETO_REDUCTASE_1"/>
    <property type="match status" value="1"/>
</dbReference>
<dbReference type="InterPro" id="IPR018170">
    <property type="entry name" value="Aldo/ket_reductase_CS"/>
</dbReference>
<accession>A0AA35TH16</accession>
<evidence type="ECO:0000313" key="9">
    <source>
        <dbReference type="Proteomes" id="UP001174909"/>
    </source>
</evidence>
<keyword evidence="2" id="KW-0521">NADP</keyword>
<dbReference type="FunFam" id="3.20.20.100:FF:000006">
    <property type="entry name" value="Aldo-keto reductase family 1 member A1"/>
    <property type="match status" value="1"/>
</dbReference>
<dbReference type="Gene3D" id="3.20.20.100">
    <property type="entry name" value="NADP-dependent oxidoreductase domain"/>
    <property type="match status" value="1"/>
</dbReference>
<dbReference type="InterPro" id="IPR036812">
    <property type="entry name" value="NAD(P)_OxRdtase_dom_sf"/>
</dbReference>
<evidence type="ECO:0000313" key="8">
    <source>
        <dbReference type="EMBL" id="CAI8047539.1"/>
    </source>
</evidence>
<comment type="similarity">
    <text evidence="1">Belongs to the aldo/keto reductase family.</text>
</comment>
<evidence type="ECO:0000256" key="1">
    <source>
        <dbReference type="ARBA" id="ARBA00007905"/>
    </source>
</evidence>
<keyword evidence="3" id="KW-0560">Oxidoreductase</keyword>
<dbReference type="InterPro" id="IPR020471">
    <property type="entry name" value="AKR"/>
</dbReference>
<feature type="site" description="Lowers pKa of active site Tyr" evidence="6">
    <location>
        <position position="87"/>
    </location>
</feature>
<protein>
    <submittedName>
        <fullName evidence="8">Aldo-keto reductase family 1 member B10</fullName>
    </submittedName>
</protein>
<evidence type="ECO:0000256" key="4">
    <source>
        <dbReference type="PIRSR" id="PIRSR000097-1"/>
    </source>
</evidence>
<proteinExistence type="inferred from homology"/>
<dbReference type="InterPro" id="IPR023210">
    <property type="entry name" value="NADP_OxRdtase_dom"/>
</dbReference>
<dbReference type="AlphaFoldDB" id="A0AA35TH16"/>
<keyword evidence="9" id="KW-1185">Reference proteome</keyword>
<reference evidence="8" key="1">
    <citation type="submission" date="2023-03" db="EMBL/GenBank/DDBJ databases">
        <authorList>
            <person name="Steffen K."/>
            <person name="Cardenas P."/>
        </authorList>
    </citation>
    <scope>NUCLEOTIDE SEQUENCE</scope>
</reference>
<dbReference type="PIRSF" id="PIRSF000097">
    <property type="entry name" value="AKR"/>
    <property type="match status" value="1"/>
</dbReference>
<dbReference type="Proteomes" id="UP001174909">
    <property type="component" value="Unassembled WGS sequence"/>
</dbReference>
<dbReference type="GO" id="GO:0016491">
    <property type="term" value="F:oxidoreductase activity"/>
    <property type="evidence" value="ECO:0007669"/>
    <property type="project" value="UniProtKB-KW"/>
</dbReference>
<dbReference type="PANTHER" id="PTHR11732">
    <property type="entry name" value="ALDO/KETO REDUCTASE"/>
    <property type="match status" value="1"/>
</dbReference>
<feature type="domain" description="NADP-dependent oxidoreductase" evidence="7">
    <location>
        <begin position="26"/>
        <end position="300"/>
    </location>
</feature>
<organism evidence="8 9">
    <name type="scientific">Geodia barretti</name>
    <name type="common">Barrett's horny sponge</name>
    <dbReference type="NCBI Taxonomy" id="519541"/>
    <lineage>
        <taxon>Eukaryota</taxon>
        <taxon>Metazoa</taxon>
        <taxon>Porifera</taxon>
        <taxon>Demospongiae</taxon>
        <taxon>Heteroscleromorpha</taxon>
        <taxon>Tetractinellida</taxon>
        <taxon>Astrophorina</taxon>
        <taxon>Geodiidae</taxon>
        <taxon>Geodia</taxon>
    </lineage>
</organism>
<comment type="caution">
    <text evidence="8">The sequence shown here is derived from an EMBL/GenBank/DDBJ whole genome shotgun (WGS) entry which is preliminary data.</text>
</comment>
<feature type="binding site" evidence="5">
    <location>
        <position position="120"/>
    </location>
    <ligand>
        <name>substrate</name>
    </ligand>
</feature>
<evidence type="ECO:0000256" key="5">
    <source>
        <dbReference type="PIRSR" id="PIRSR000097-2"/>
    </source>
</evidence>
<evidence type="ECO:0000256" key="2">
    <source>
        <dbReference type="ARBA" id="ARBA00022857"/>
    </source>
</evidence>
<dbReference type="EMBL" id="CASHTH010003652">
    <property type="protein sequence ID" value="CAI8047539.1"/>
    <property type="molecule type" value="Genomic_DNA"/>
</dbReference>
<evidence type="ECO:0000256" key="6">
    <source>
        <dbReference type="PIRSR" id="PIRSR000097-3"/>
    </source>
</evidence>
<evidence type="ECO:0000256" key="3">
    <source>
        <dbReference type="ARBA" id="ARBA00023002"/>
    </source>
</evidence>
<evidence type="ECO:0000259" key="7">
    <source>
        <dbReference type="Pfam" id="PF00248"/>
    </source>
</evidence>
<dbReference type="Pfam" id="PF00248">
    <property type="entry name" value="Aldo_ket_red"/>
    <property type="match status" value="1"/>
</dbReference>
<sequence length="335" mass="37273">MSAKRVIMAAVESLKMLGGTRIPAFGLGTWQSKPGEVGAAVEVALKAGYRHLDCAHIYQNEAEIGEALQKCFNEGVCKRENLFVTSKLWAGDMEEQYVLPAIQLTLKNLQLDYLDLYLIHSPFAFRHNLDMSNLQEVDKLGYDESRIAGIWKGMEDVLGKGLTRAIGISNLTITKTESLLKTAKIVPAVNQVECHPYFQQKKLREYCDTKGILIEAYAPLGSPARRGVEATDPVVMDDPTIKEIASKKGATPAQICISFLLHRGFVVIPKSVTPHRIQENFEATKVSLTKDEVEALVAVDKNLRLFKNFTLFLPKGTTIDEIFDVEADEKFVIQS</sequence>
<dbReference type="SUPFAM" id="SSF51430">
    <property type="entry name" value="NAD(P)-linked oxidoreductase"/>
    <property type="match status" value="1"/>
</dbReference>